<keyword evidence="2" id="KW-0012">Acyltransferase</keyword>
<gene>
    <name evidence="2" type="ordered locus">Oweho_2269</name>
</gene>
<name>G8R5G8_OWEHD</name>
<dbReference type="CDD" id="cd04301">
    <property type="entry name" value="NAT_SF"/>
    <property type="match status" value="1"/>
</dbReference>
<dbReference type="AlphaFoldDB" id="G8R5G8"/>
<keyword evidence="2" id="KW-0808">Transferase</keyword>
<dbReference type="PATRIC" id="fig|926562.3.peg.2285"/>
<organism evidence="2 3">
    <name type="scientific">Owenweeksia hongkongensis (strain DSM 17368 / CIP 108786 / JCM 12287 / NRRL B-23963 / UST20020801)</name>
    <dbReference type="NCBI Taxonomy" id="926562"/>
    <lineage>
        <taxon>Bacteria</taxon>
        <taxon>Pseudomonadati</taxon>
        <taxon>Bacteroidota</taxon>
        <taxon>Flavobacteriia</taxon>
        <taxon>Flavobacteriales</taxon>
        <taxon>Owenweeksiaceae</taxon>
        <taxon>Owenweeksia</taxon>
    </lineage>
</organism>
<dbReference type="InterPro" id="IPR016181">
    <property type="entry name" value="Acyl_CoA_acyltransferase"/>
</dbReference>
<dbReference type="Gene3D" id="3.40.630.30">
    <property type="match status" value="1"/>
</dbReference>
<protein>
    <submittedName>
        <fullName evidence="2">Putative acyltransferase</fullName>
    </submittedName>
</protein>
<dbReference type="EMBL" id="CP003156">
    <property type="protein sequence ID" value="AEV33242.1"/>
    <property type="molecule type" value="Genomic_DNA"/>
</dbReference>
<accession>G8R5G8</accession>
<evidence type="ECO:0000313" key="2">
    <source>
        <dbReference type="EMBL" id="AEV33242.1"/>
    </source>
</evidence>
<dbReference type="GO" id="GO:0016747">
    <property type="term" value="F:acyltransferase activity, transferring groups other than amino-acyl groups"/>
    <property type="evidence" value="ECO:0007669"/>
    <property type="project" value="InterPro"/>
</dbReference>
<dbReference type="eggNOG" id="COG2153">
    <property type="taxonomic scope" value="Bacteria"/>
</dbReference>
<dbReference type="Pfam" id="PF13673">
    <property type="entry name" value="Acetyltransf_10"/>
    <property type="match status" value="1"/>
</dbReference>
<dbReference type="HOGENOM" id="CLU_056607_3_0_10"/>
<dbReference type="Proteomes" id="UP000005631">
    <property type="component" value="Chromosome"/>
</dbReference>
<dbReference type="PROSITE" id="PS51186">
    <property type="entry name" value="GNAT"/>
    <property type="match status" value="1"/>
</dbReference>
<keyword evidence="3" id="KW-1185">Reference proteome</keyword>
<proteinExistence type="predicted"/>
<feature type="domain" description="N-acetyltransferase" evidence="1">
    <location>
        <begin position="6"/>
        <end position="148"/>
    </location>
</feature>
<evidence type="ECO:0000259" key="1">
    <source>
        <dbReference type="PROSITE" id="PS51186"/>
    </source>
</evidence>
<dbReference type="KEGG" id="oho:Oweho_2269"/>
<sequence length="148" mass="17109">MTTEAKKFEELSGSQLYELMKLRVDIFVVEQECAYEELDNFDQVATHILGYSQNELVAYARVLPPDTVYTQSSIGRVAVKKEARNMGFGRILFKAALEEAQRLYSGQEIKIQAQIYLEEFYSSFDFKTISEPYPDWGIWHVDMILEAS</sequence>
<dbReference type="RefSeq" id="WP_014202591.1">
    <property type="nucleotide sequence ID" value="NC_016599.1"/>
</dbReference>
<dbReference type="OrthoDB" id="9796171at2"/>
<dbReference type="STRING" id="926562.Oweho_2269"/>
<reference evidence="2 3" key="1">
    <citation type="journal article" date="2012" name="Stand. Genomic Sci.">
        <title>Genome sequence of the orange-pigmented seawater bacterium Owenweeksia hongkongensis type strain (UST20020801(T)).</title>
        <authorList>
            <person name="Riedel T."/>
            <person name="Held B."/>
            <person name="Nolan M."/>
            <person name="Lucas S."/>
            <person name="Lapidus A."/>
            <person name="Tice H."/>
            <person name="Del Rio T.G."/>
            <person name="Cheng J.F."/>
            <person name="Han C."/>
            <person name="Tapia R."/>
            <person name="Goodwin L.A."/>
            <person name="Pitluck S."/>
            <person name="Liolios K."/>
            <person name="Mavromatis K."/>
            <person name="Pagani I."/>
            <person name="Ivanova N."/>
            <person name="Mikhailova N."/>
            <person name="Pati A."/>
            <person name="Chen A."/>
            <person name="Palaniappan K."/>
            <person name="Rohde M."/>
            <person name="Tindall B.J."/>
            <person name="Detter J.C."/>
            <person name="Goker M."/>
            <person name="Woyke T."/>
            <person name="Bristow J."/>
            <person name="Eisen J.A."/>
            <person name="Markowitz V."/>
            <person name="Hugenholtz P."/>
            <person name="Klenk H.P."/>
            <person name="Kyrpides N.C."/>
        </authorList>
    </citation>
    <scope>NUCLEOTIDE SEQUENCE</scope>
    <source>
        <strain evidence="3">DSM 17368 / JCM 12287 / NRRL B-23963</strain>
    </source>
</reference>
<evidence type="ECO:0000313" key="3">
    <source>
        <dbReference type="Proteomes" id="UP000005631"/>
    </source>
</evidence>
<dbReference type="InterPro" id="IPR000182">
    <property type="entry name" value="GNAT_dom"/>
</dbReference>
<dbReference type="SUPFAM" id="SSF55729">
    <property type="entry name" value="Acyl-CoA N-acyltransferases (Nat)"/>
    <property type="match status" value="1"/>
</dbReference>